<gene>
    <name evidence="1" type="ORF">METZ01_LOCUS41075</name>
</gene>
<organism evidence="1">
    <name type="scientific">marine metagenome</name>
    <dbReference type="NCBI Taxonomy" id="408172"/>
    <lineage>
        <taxon>unclassified sequences</taxon>
        <taxon>metagenomes</taxon>
        <taxon>ecological metagenomes</taxon>
    </lineage>
</organism>
<reference evidence="1" key="1">
    <citation type="submission" date="2018-05" db="EMBL/GenBank/DDBJ databases">
        <authorList>
            <person name="Lanie J.A."/>
            <person name="Ng W.-L."/>
            <person name="Kazmierczak K.M."/>
            <person name="Andrzejewski T.M."/>
            <person name="Davidsen T.M."/>
            <person name="Wayne K.J."/>
            <person name="Tettelin H."/>
            <person name="Glass J.I."/>
            <person name="Rusch D."/>
            <person name="Podicherti R."/>
            <person name="Tsui H.-C.T."/>
            <person name="Winkler M.E."/>
        </authorList>
    </citation>
    <scope>NUCLEOTIDE SEQUENCE</scope>
</reference>
<sequence length="28" mass="3025">MQINLEITGLLSVSANSDSDSSPEQNKF</sequence>
<dbReference type="EMBL" id="UINC01001760">
    <property type="protein sequence ID" value="SUZ88221.1"/>
    <property type="molecule type" value="Genomic_DNA"/>
</dbReference>
<dbReference type="AlphaFoldDB" id="A0A381R951"/>
<protein>
    <submittedName>
        <fullName evidence="1">Uncharacterized protein</fullName>
    </submittedName>
</protein>
<evidence type="ECO:0000313" key="1">
    <source>
        <dbReference type="EMBL" id="SUZ88221.1"/>
    </source>
</evidence>
<accession>A0A381R951</accession>
<name>A0A381R951_9ZZZZ</name>
<proteinExistence type="predicted"/>